<protein>
    <submittedName>
        <fullName evidence="1">Uncharacterized protein</fullName>
    </submittedName>
</protein>
<dbReference type="EMBL" id="JASBWS010000044">
    <property type="protein sequence ID" value="KAJ9106027.1"/>
    <property type="molecule type" value="Genomic_DNA"/>
</dbReference>
<organism evidence="1 2">
    <name type="scientific">Naganishia adeliensis</name>
    <dbReference type="NCBI Taxonomy" id="92952"/>
    <lineage>
        <taxon>Eukaryota</taxon>
        <taxon>Fungi</taxon>
        <taxon>Dikarya</taxon>
        <taxon>Basidiomycota</taxon>
        <taxon>Agaricomycotina</taxon>
        <taxon>Tremellomycetes</taxon>
        <taxon>Filobasidiales</taxon>
        <taxon>Filobasidiaceae</taxon>
        <taxon>Naganishia</taxon>
    </lineage>
</organism>
<proteinExistence type="predicted"/>
<name>A0ACC2W349_9TREE</name>
<dbReference type="Proteomes" id="UP001230649">
    <property type="component" value="Unassembled WGS sequence"/>
</dbReference>
<reference evidence="1" key="1">
    <citation type="submission" date="2023-04" db="EMBL/GenBank/DDBJ databases">
        <title>Draft Genome sequencing of Naganishia species isolated from polar environments using Oxford Nanopore Technology.</title>
        <authorList>
            <person name="Leo P."/>
            <person name="Venkateswaran K."/>
        </authorList>
    </citation>
    <scope>NUCLEOTIDE SEQUENCE</scope>
    <source>
        <strain evidence="1">MNA-CCFEE 5262</strain>
    </source>
</reference>
<evidence type="ECO:0000313" key="2">
    <source>
        <dbReference type="Proteomes" id="UP001230649"/>
    </source>
</evidence>
<evidence type="ECO:0000313" key="1">
    <source>
        <dbReference type="EMBL" id="KAJ9106027.1"/>
    </source>
</evidence>
<gene>
    <name evidence="1" type="ORF">QFC20_004087</name>
</gene>
<comment type="caution">
    <text evidence="1">The sequence shown here is derived from an EMBL/GenBank/DDBJ whole genome shotgun (WGS) entry which is preliminary data.</text>
</comment>
<sequence>MSVRSPSPDIPQPVVYARLHHFRGKSSAAKEGRSKQVYNVDALQVVFGREESCDIRIYADNVSRKHCMIVVDLLTGKATLHVLSSHGLKLNRVPLPGGTIYTLQNDDIINVMDRKFRFEYATGSYEDHEDASPNSTNPSSPSGRSSTFRPSLVQPILPPSPGINYLPSPARPIHQSPRHPAPQRTINSDAPLPERLRIRGKMEGKGPEERAETPRKGRKEDFVYLEDREEEDAEEQHALGEQVPSIAVHDDYNAKKAAPLSGFSTPQPARKVTRVPRTSLAPRTRKMEKPTAAKPEVKSNLIQQLPQTPSSIPLPPSTETPYFSAPQPSAPATPSIYPSLEQLNVFTAPQTPTAQSQYSSAYQTPRNVPLPEGSDTPYGSFVPQTPQPATTWEMDPSLVSADMQQETSQVEDVEMEDVSEYQDEQEHSRSPAPHVLALADAPMTPRNVPLPMGGETPYTGAPSTPVSAFTQSNPTSPEETTASGMPETPRAIRPLDGQVSLRRRLLLRSAHKVMQEQISRRDMRRTMGVGSGLIGTPMRPARGVDRSMVFPVSQPMSPITESAPTREVPQTPVGQLEGMEVQMTPSRVALPSPGGTEYDVSLDQEQDEEPATMEDYAETLKDQDESDGEHVSLAMYQTDAGEDEEGEDEDAEGETDHEEDAVYGARESLSSPATPMRESDDAVGEQEAYFTGVDGDDAIQFRSPSASQHLHQPNIIDSVSDDDDLVDRSLDIAPDMEEASDVESGSQSEGEHSQGEQGEDDVQEGESEEEEEDKENEPLEASEQEEEEQPDIAQEAPATPASPSRAIRRPMVEEYYTPQPLNRKTDRRGMFGRKSLSSFGGPAVRGTPRSDMAPMKNAFARLSIGERADVKPDLEDEEMNLKEQGSPFLSEAKVEAVVRHAETHTVPASSRHPAMDVADDETPDIEIVATPLQGLKNKLKDMRRKSIHVKTEDSTEEEPFNRRATFGVSAPETPKTRETRFDQRGMSSAAPMRRFMPRLERHEREEQEEQLLVNEDFDAEEVDEEQTRAFDAEYDMERASDTSDHQSQSVDEDEGDEDEEREQSPDPLDNEQHRSEDARDMEDAESENHDSSVEEVAMPQAHTSSSRSPQPKIRNGSAPATPMLNGIREMLRTPKAAPETPRFSGIKHMFNVKPEMATPEMSGIVNLFPELQPSSHEESAEEPSAKTSAMTKAASKLPTRNRPAAAAAKDSAPARTGVRAPTAASRSRARPVGTEAPAGKPTASSSASSTGTRRVRAEPPKTTASTDKSKVTRTRQAQHLAVSTSTDEPSVATKKPATRAGRARTATAEPEENPVVKAPSKVTTKAVPARTTRARSAAPAEPATADGDVEADPLDDINVPEPDPEDIKPVRKATRTATASRTATARPLAARSALPQPTQKADSPEPEKPKTRTRATATVASRLPKSSTEVEEVSAPAPKRATRAAAGSRLTAPTASSKARAATPPTMPPAPVRKTRAAAATTSGTAETAETSGIPKRVTRARK</sequence>
<keyword evidence="2" id="KW-1185">Reference proteome</keyword>
<accession>A0ACC2W349</accession>